<reference evidence="3" key="1">
    <citation type="submission" date="2022-08" db="UniProtKB">
        <authorList>
            <consortium name="EnsemblMetazoa"/>
        </authorList>
    </citation>
    <scope>IDENTIFICATION</scope>
    <source>
        <strain evidence="3">05x7-T-G4-1.051#20</strain>
    </source>
</reference>
<accession>A0A8W8JCW9</accession>
<keyword evidence="4" id="KW-1185">Reference proteome</keyword>
<keyword evidence="2" id="KW-0732">Signal</keyword>
<organism evidence="3 4">
    <name type="scientific">Magallana gigas</name>
    <name type="common">Pacific oyster</name>
    <name type="synonym">Crassostrea gigas</name>
    <dbReference type="NCBI Taxonomy" id="29159"/>
    <lineage>
        <taxon>Eukaryota</taxon>
        <taxon>Metazoa</taxon>
        <taxon>Spiralia</taxon>
        <taxon>Lophotrochozoa</taxon>
        <taxon>Mollusca</taxon>
        <taxon>Bivalvia</taxon>
        <taxon>Autobranchia</taxon>
        <taxon>Pteriomorphia</taxon>
        <taxon>Ostreida</taxon>
        <taxon>Ostreoidea</taxon>
        <taxon>Ostreidae</taxon>
        <taxon>Magallana</taxon>
    </lineage>
</organism>
<dbReference type="OMA" id="NFIYLDV"/>
<feature type="chain" id="PRO_5042431067" description="CUB domain-containing protein" evidence="2">
    <location>
        <begin position="23"/>
        <end position="411"/>
    </location>
</feature>
<name>A0A8W8JCW9_MAGGI</name>
<dbReference type="EnsemblMetazoa" id="G17815.2">
    <property type="protein sequence ID" value="G17815.2:cds"/>
    <property type="gene ID" value="G17815"/>
</dbReference>
<feature type="transmembrane region" description="Helical" evidence="1">
    <location>
        <begin position="231"/>
        <end position="254"/>
    </location>
</feature>
<sequence length="411" mass="45475">MIRTLVLDLYFVVLLIYNGVLKISGTKSCPKTDLHVTNMCSPDNFFSNFIYLDVHNASLYYLQSCICTLHVRFPGTLYFKTLQTPPPDCGSVMHVTSSDGNQVHVFHCGGNTSFPVKTNDMINISIHNLGELSYDTSYCYVISLASDSGVGTNAFQITCPHLERLTTTTTTSTVTSSAPATSPKPISTAKVIASLTSTRPSNIAPTTESESTSAVLEVKESVVTQDVPLEVIITVAILVPVASIGIVLVSIYLWRRKILQRLLRNLKKDHRFREEAVIDVGDGLKENVSNHSNEDLSKEDKTKISVVNVRIANTTPTAPRVVTLRKSHSNKNIIVLSSEKSSRKANGSDEADDVALDERRNRLRWKRSETDSGYFTEIHLGSGSKTIITVENLPKLHNEEQIKYDDIQTEL</sequence>
<evidence type="ECO:0000256" key="1">
    <source>
        <dbReference type="SAM" id="Phobius"/>
    </source>
</evidence>
<proteinExistence type="predicted"/>
<dbReference type="EnsemblMetazoa" id="G17815.1">
    <property type="protein sequence ID" value="G17815.1:cds"/>
    <property type="gene ID" value="G17815"/>
</dbReference>
<keyword evidence="1" id="KW-1133">Transmembrane helix</keyword>
<dbReference type="OrthoDB" id="6144130at2759"/>
<protein>
    <recommendedName>
        <fullName evidence="5">CUB domain-containing protein</fullName>
    </recommendedName>
</protein>
<feature type="signal peptide" evidence="2">
    <location>
        <begin position="1"/>
        <end position="22"/>
    </location>
</feature>
<keyword evidence="1" id="KW-0472">Membrane</keyword>
<evidence type="ECO:0000313" key="4">
    <source>
        <dbReference type="Proteomes" id="UP000005408"/>
    </source>
</evidence>
<keyword evidence="1" id="KW-0812">Transmembrane</keyword>
<dbReference type="EnsemblMetazoa" id="G17815.4">
    <property type="protein sequence ID" value="G17815.4:cds"/>
    <property type="gene ID" value="G17815"/>
</dbReference>
<evidence type="ECO:0000313" key="3">
    <source>
        <dbReference type="EnsemblMetazoa" id="G17815.1:cds"/>
    </source>
</evidence>
<dbReference type="AlphaFoldDB" id="A0A8W8JCW9"/>
<dbReference type="Proteomes" id="UP000005408">
    <property type="component" value="Unassembled WGS sequence"/>
</dbReference>
<evidence type="ECO:0008006" key="5">
    <source>
        <dbReference type="Google" id="ProtNLM"/>
    </source>
</evidence>
<evidence type="ECO:0000256" key="2">
    <source>
        <dbReference type="SAM" id="SignalP"/>
    </source>
</evidence>